<dbReference type="Gene3D" id="3.30.300.20">
    <property type="match status" value="1"/>
</dbReference>
<dbReference type="GO" id="GO:0030490">
    <property type="term" value="P:maturation of SSU-rRNA"/>
    <property type="evidence" value="ECO:0007669"/>
    <property type="project" value="UniProtKB-UniRule"/>
</dbReference>
<comment type="function">
    <text evidence="2">One of several proteins that assist in the late maturation steps of the functional core of the 30S ribosomal subunit. Associates with free 30S ribosomal subunits (but not with 30S subunits that are part of 70S ribosomes or polysomes). Required for efficient processing of 16S rRNA. May interact with the 5'-terminal helix region of 16S rRNA.</text>
</comment>
<evidence type="ECO:0000313" key="4">
    <source>
        <dbReference type="Proteomes" id="UP000255367"/>
    </source>
</evidence>
<reference evidence="3 4" key="1">
    <citation type="submission" date="2018-06" db="EMBL/GenBank/DDBJ databases">
        <authorList>
            <consortium name="Pathogen Informatics"/>
            <person name="Doyle S."/>
        </authorList>
    </citation>
    <scope>NUCLEOTIDE SEQUENCE [LARGE SCALE GENOMIC DNA]</scope>
    <source>
        <strain evidence="3 4">NCTC12020</strain>
    </source>
</reference>
<dbReference type="SUPFAM" id="SSF89919">
    <property type="entry name" value="Ribosome-binding factor A, RbfA"/>
    <property type="match status" value="1"/>
</dbReference>
<dbReference type="EMBL" id="UHIO01000001">
    <property type="protein sequence ID" value="SUP40436.1"/>
    <property type="molecule type" value="Genomic_DNA"/>
</dbReference>
<sequence length="122" mass="13942">MSDVRVRKLQEFIKQEVSSMLMRGLKDPRIGFVTVTDVEVTGDLRQATIYVSLFGKEEEKKASLQALRHAAGHVRSELGKVLRLRYVPEISFDADTSLDYSMHIESLLHDIKKDEEQNGNHN</sequence>
<comment type="subunit">
    <text evidence="2">Monomer. Binds 30S ribosomal subunits, but not 50S ribosomal subunits or 70S ribosomes.</text>
</comment>
<dbReference type="PROSITE" id="PS01319">
    <property type="entry name" value="RBFA"/>
    <property type="match status" value="1"/>
</dbReference>
<dbReference type="PANTHER" id="PTHR33515">
    <property type="entry name" value="RIBOSOME-BINDING FACTOR A, CHLOROPLASTIC-RELATED"/>
    <property type="match status" value="1"/>
</dbReference>
<comment type="similarity">
    <text evidence="2">Belongs to the RbfA family.</text>
</comment>
<dbReference type="InterPro" id="IPR000238">
    <property type="entry name" value="RbfA"/>
</dbReference>
<keyword evidence="4" id="KW-1185">Reference proteome</keyword>
<dbReference type="AlphaFoldDB" id="A0A380NGX7"/>
<dbReference type="Pfam" id="PF02033">
    <property type="entry name" value="RBFA"/>
    <property type="match status" value="1"/>
</dbReference>
<dbReference type="Proteomes" id="UP000255367">
    <property type="component" value="Unassembled WGS sequence"/>
</dbReference>
<organism evidence="3 4">
    <name type="scientific">Veillonella criceti</name>
    <dbReference type="NCBI Taxonomy" id="103891"/>
    <lineage>
        <taxon>Bacteria</taxon>
        <taxon>Bacillati</taxon>
        <taxon>Bacillota</taxon>
        <taxon>Negativicutes</taxon>
        <taxon>Veillonellales</taxon>
        <taxon>Veillonellaceae</taxon>
        <taxon>Veillonella</taxon>
    </lineage>
</organism>
<evidence type="ECO:0000256" key="2">
    <source>
        <dbReference type="HAMAP-Rule" id="MF_00003"/>
    </source>
</evidence>
<evidence type="ECO:0000256" key="1">
    <source>
        <dbReference type="ARBA" id="ARBA00022517"/>
    </source>
</evidence>
<name>A0A380NGX7_9FIRM</name>
<protein>
    <recommendedName>
        <fullName evidence="2">Ribosome-binding factor A</fullName>
    </recommendedName>
</protein>
<dbReference type="NCBIfam" id="TIGR00082">
    <property type="entry name" value="rbfA"/>
    <property type="match status" value="1"/>
</dbReference>
<dbReference type="OrthoDB" id="307788at2"/>
<keyword evidence="2" id="KW-0963">Cytoplasm</keyword>
<dbReference type="PANTHER" id="PTHR33515:SF1">
    <property type="entry name" value="RIBOSOME-BINDING FACTOR A, CHLOROPLASTIC-RELATED"/>
    <property type="match status" value="1"/>
</dbReference>
<gene>
    <name evidence="2 3" type="primary">rbfA</name>
    <name evidence="3" type="ORF">NCTC12020_00295</name>
</gene>
<dbReference type="GO" id="GO:0005829">
    <property type="term" value="C:cytosol"/>
    <property type="evidence" value="ECO:0007669"/>
    <property type="project" value="TreeGrafter"/>
</dbReference>
<dbReference type="InterPro" id="IPR023799">
    <property type="entry name" value="RbfA_dom_sf"/>
</dbReference>
<evidence type="ECO:0000313" key="3">
    <source>
        <dbReference type="EMBL" id="SUP40436.1"/>
    </source>
</evidence>
<dbReference type="GO" id="GO:0043024">
    <property type="term" value="F:ribosomal small subunit binding"/>
    <property type="evidence" value="ECO:0007669"/>
    <property type="project" value="TreeGrafter"/>
</dbReference>
<comment type="subcellular location">
    <subcellularLocation>
        <location evidence="2">Cytoplasm</location>
    </subcellularLocation>
</comment>
<keyword evidence="1 2" id="KW-0690">Ribosome biogenesis</keyword>
<dbReference type="InterPro" id="IPR020053">
    <property type="entry name" value="Ribosome-bd_factorA_CS"/>
</dbReference>
<dbReference type="InterPro" id="IPR015946">
    <property type="entry name" value="KH_dom-like_a/b"/>
</dbReference>
<dbReference type="RefSeq" id="WP_115309558.1">
    <property type="nucleotide sequence ID" value="NZ_UHIO01000001.1"/>
</dbReference>
<proteinExistence type="inferred from homology"/>
<accession>A0A380NGX7</accession>
<dbReference type="HAMAP" id="MF_00003">
    <property type="entry name" value="RbfA"/>
    <property type="match status" value="1"/>
</dbReference>